<dbReference type="InterPro" id="IPR012675">
    <property type="entry name" value="Beta-grasp_dom_sf"/>
</dbReference>
<protein>
    <submittedName>
        <fullName evidence="4">Benzoate/toluate 1,2-dioxygenase reductase subunit</fullName>
    </submittedName>
</protein>
<dbReference type="Gene3D" id="2.40.30.10">
    <property type="entry name" value="Translation factors"/>
    <property type="match status" value="1"/>
</dbReference>
<dbReference type="AlphaFoldDB" id="A0A1M6S4C9"/>
<dbReference type="InterPro" id="IPR017927">
    <property type="entry name" value="FAD-bd_FR_type"/>
</dbReference>
<accession>A0A1M6S4C9</accession>
<evidence type="ECO:0000313" key="5">
    <source>
        <dbReference type="Proteomes" id="UP000189935"/>
    </source>
</evidence>
<dbReference type="PANTHER" id="PTHR47354">
    <property type="entry name" value="NADH OXIDOREDUCTASE HCR"/>
    <property type="match status" value="1"/>
</dbReference>
<dbReference type="PROSITE" id="PS00197">
    <property type="entry name" value="2FE2S_FER_1"/>
    <property type="match status" value="1"/>
</dbReference>
<comment type="cofactor">
    <cofactor evidence="1">
        <name>[2Fe-2S] cluster</name>
        <dbReference type="ChEBI" id="CHEBI:190135"/>
    </cofactor>
</comment>
<dbReference type="PRINTS" id="PR00410">
    <property type="entry name" value="PHEHYDRXLASE"/>
</dbReference>
<evidence type="ECO:0000259" key="2">
    <source>
        <dbReference type="PROSITE" id="PS51085"/>
    </source>
</evidence>
<organism evidence="4 5">
    <name type="scientific">Bradyrhizobium lablabi</name>
    <dbReference type="NCBI Taxonomy" id="722472"/>
    <lineage>
        <taxon>Bacteria</taxon>
        <taxon>Pseudomonadati</taxon>
        <taxon>Pseudomonadota</taxon>
        <taxon>Alphaproteobacteria</taxon>
        <taxon>Hyphomicrobiales</taxon>
        <taxon>Nitrobacteraceae</taxon>
        <taxon>Bradyrhizobium</taxon>
    </lineage>
</organism>
<name>A0A1M6S4C9_9BRAD</name>
<dbReference type="OrthoDB" id="9806195at2"/>
<dbReference type="SUPFAM" id="SSF52343">
    <property type="entry name" value="Ferredoxin reductase-like, C-terminal NADP-linked domain"/>
    <property type="match status" value="1"/>
</dbReference>
<dbReference type="SUPFAM" id="SSF63380">
    <property type="entry name" value="Riboflavin synthase domain-like"/>
    <property type="match status" value="1"/>
</dbReference>
<dbReference type="Pfam" id="PF00970">
    <property type="entry name" value="FAD_binding_6"/>
    <property type="match status" value="1"/>
</dbReference>
<dbReference type="InterPro" id="IPR001709">
    <property type="entry name" value="Flavoprot_Pyr_Nucl_cyt_Rdtase"/>
</dbReference>
<dbReference type="RefSeq" id="WP_154071317.1">
    <property type="nucleotide sequence ID" value="NZ_LT670844.1"/>
</dbReference>
<dbReference type="GO" id="GO:0051537">
    <property type="term" value="F:2 iron, 2 sulfur cluster binding"/>
    <property type="evidence" value="ECO:0007669"/>
    <property type="project" value="InterPro"/>
</dbReference>
<dbReference type="PRINTS" id="PR00371">
    <property type="entry name" value="FPNCR"/>
</dbReference>
<dbReference type="GO" id="GO:0051213">
    <property type="term" value="F:dioxygenase activity"/>
    <property type="evidence" value="ECO:0007669"/>
    <property type="project" value="UniProtKB-KW"/>
</dbReference>
<evidence type="ECO:0000256" key="1">
    <source>
        <dbReference type="ARBA" id="ARBA00034078"/>
    </source>
</evidence>
<feature type="domain" description="FAD-binding FR-type" evidence="3">
    <location>
        <begin position="103"/>
        <end position="203"/>
    </location>
</feature>
<dbReference type="InterPro" id="IPR001433">
    <property type="entry name" value="OxRdtase_FAD/NAD-bd"/>
</dbReference>
<dbReference type="PROSITE" id="PS51384">
    <property type="entry name" value="FAD_FR"/>
    <property type="match status" value="1"/>
</dbReference>
<dbReference type="PANTHER" id="PTHR47354:SF5">
    <property type="entry name" value="PROTEIN RFBI"/>
    <property type="match status" value="1"/>
</dbReference>
<keyword evidence="4" id="KW-0560">Oxidoreductase</keyword>
<dbReference type="InterPro" id="IPR008333">
    <property type="entry name" value="Cbr1-like_FAD-bd_dom"/>
</dbReference>
<dbReference type="InterPro" id="IPR036010">
    <property type="entry name" value="2Fe-2S_ferredoxin-like_sf"/>
</dbReference>
<dbReference type="Pfam" id="PF00175">
    <property type="entry name" value="NAD_binding_1"/>
    <property type="match status" value="1"/>
</dbReference>
<keyword evidence="4" id="KW-0223">Dioxygenase</keyword>
<dbReference type="InterPro" id="IPR006058">
    <property type="entry name" value="2Fe2S_fd_BS"/>
</dbReference>
<dbReference type="InterPro" id="IPR050415">
    <property type="entry name" value="MRET"/>
</dbReference>
<dbReference type="EMBL" id="LT670844">
    <property type="protein sequence ID" value="SHK39593.1"/>
    <property type="molecule type" value="Genomic_DNA"/>
</dbReference>
<reference evidence="4 5" key="1">
    <citation type="submission" date="2016-11" db="EMBL/GenBank/DDBJ databases">
        <authorList>
            <person name="Jaros S."/>
            <person name="Januszkiewicz K."/>
            <person name="Wedrychowicz H."/>
        </authorList>
    </citation>
    <scope>NUCLEOTIDE SEQUENCE [LARGE SCALE GENOMIC DNA]</scope>
    <source>
        <strain evidence="4 5">GAS499</strain>
    </source>
</reference>
<dbReference type="SUPFAM" id="SSF54292">
    <property type="entry name" value="2Fe-2S ferredoxin-like"/>
    <property type="match status" value="1"/>
</dbReference>
<dbReference type="Gene3D" id="3.40.50.80">
    <property type="entry name" value="Nucleotide-binding domain of ferredoxin-NADP reductase (FNR) module"/>
    <property type="match status" value="1"/>
</dbReference>
<dbReference type="Proteomes" id="UP000189935">
    <property type="component" value="Chromosome I"/>
</dbReference>
<dbReference type="CDD" id="cd00207">
    <property type="entry name" value="fer2"/>
    <property type="match status" value="1"/>
</dbReference>
<dbReference type="Gene3D" id="3.10.20.30">
    <property type="match status" value="1"/>
</dbReference>
<dbReference type="InterPro" id="IPR039261">
    <property type="entry name" value="FNR_nucleotide-bd"/>
</dbReference>
<evidence type="ECO:0000259" key="3">
    <source>
        <dbReference type="PROSITE" id="PS51384"/>
    </source>
</evidence>
<proteinExistence type="predicted"/>
<dbReference type="InterPro" id="IPR001041">
    <property type="entry name" value="2Fe-2S_ferredoxin-type"/>
</dbReference>
<sequence length="341" mass="36280">MPHKIALNFEDGITKFIDSGESESIADAAYRQGINVPLDCTNGVCGTCKAFRQSGEFDPGSYIEDALSDAEAAQGYVLCCQAKAKSDMVIDILASSGACKVKPKDTMAEIVDVKALSAHRIRLSVKPLEGAFPMFLPGQYVNVTAPTETVKRPYSFTSAPGADVATFLIRNVPGGKMSAYMAATAKKGDRLVLNGPFGSFYLRAPRRPILFLAGGTGVGPILSMLEHLAARGANDQPVRLVYGARNDADLVEVERIEALRARIPKFTYDTTCSGPGSCHPLTGHVTDHFSAGALNNGDVDVYLCGPAEMVESGRQHVAKLGLLPANIHFEKFAPASEAIAV</sequence>
<dbReference type="InterPro" id="IPR017938">
    <property type="entry name" value="Riboflavin_synthase-like_b-brl"/>
</dbReference>
<gene>
    <name evidence="4" type="ORF">SAMN05444159_3153</name>
</gene>
<feature type="domain" description="2Fe-2S ferredoxin-type" evidence="2">
    <location>
        <begin position="3"/>
        <end position="96"/>
    </location>
</feature>
<dbReference type="PROSITE" id="PS51085">
    <property type="entry name" value="2FE2S_FER_2"/>
    <property type="match status" value="1"/>
</dbReference>
<dbReference type="Pfam" id="PF00111">
    <property type="entry name" value="Fer2"/>
    <property type="match status" value="1"/>
</dbReference>
<dbReference type="NCBIfam" id="NF040810">
    <property type="entry name" value="BenC"/>
    <property type="match status" value="1"/>
</dbReference>
<evidence type="ECO:0000313" key="4">
    <source>
        <dbReference type="EMBL" id="SHK39593.1"/>
    </source>
</evidence>